<dbReference type="AlphaFoldDB" id="A0A5K1UUE3"/>
<dbReference type="Proteomes" id="UP000078387">
    <property type="component" value="Unassembled WGS sequence"/>
</dbReference>
<organism evidence="1 2">
    <name type="scientific">Entamoeba histolytica</name>
    <dbReference type="NCBI Taxonomy" id="5759"/>
    <lineage>
        <taxon>Eukaryota</taxon>
        <taxon>Amoebozoa</taxon>
        <taxon>Evosea</taxon>
        <taxon>Archamoebae</taxon>
        <taxon>Mastigamoebida</taxon>
        <taxon>Entamoebidae</taxon>
        <taxon>Entamoeba</taxon>
    </lineage>
</organism>
<evidence type="ECO:0000313" key="2">
    <source>
        <dbReference type="Proteomes" id="UP000078387"/>
    </source>
</evidence>
<evidence type="ECO:0000313" key="1">
    <source>
        <dbReference type="EMBL" id="GAT98795.1"/>
    </source>
</evidence>
<protein>
    <submittedName>
        <fullName evidence="1">Uncharacterized protein</fullName>
    </submittedName>
</protein>
<sequence length="496" mass="58003">MCLVKKRKQRLNLHKRRYGSYGSIRFNYDGIRRSTQQKYHPFSISNRTNPLSIRPFDNSRRVDSSKYKPFSTSKYDGGKIFDKEKIKKYIPSLPNVKKVIDSEDLQSKVKGVIDVVDNFIEEKKPVTIIKDFIKDKFWEMTDGKSLFDPSARLDVSLIRGIVDGYKKYGSRYFTDIAKAFGVSSIFNIKEFKEFNEAIKGNNLYKYLEKRYKQGDLFEKNTALELIKMAIQNRPEIVDKYISTIFGEKELALYYLTHPEDINLTLPVLYKGKVIRVNGNCFKTTPEGEKCLDSSIVDQMSGVLAPLAIQKYLDAIKPISDIVVDKLNDLTNQHKLMDDDLDQLNFSQQYIRSVLPPELWKRIENVAFEPNVMRRYESLQYIPVPEAISTHSSDDYYHKIHIGARTNRSDNKGTIFKPSDFERRGLHQYLYKQPHFNKVQSGQDRFEVMKNVYKQLKQWGISDKRADYEKVLLRVSPDDDKINHFKTINGKIKFYNK</sequence>
<dbReference type="VEuPathDB" id="AmoebaDB:EHI5A_211460"/>
<dbReference type="OMA" id="WTRDKND"/>
<gene>
    <name evidence="1" type="ORF">CL6EHI_154730</name>
</gene>
<accession>A0A5K1UUE3</accession>
<reference evidence="1 2" key="1">
    <citation type="submission" date="2016-05" db="EMBL/GenBank/DDBJ databases">
        <title>First whole genome sequencing of Entamoeba histolytica HM1:IMSS-clone-6.</title>
        <authorList>
            <person name="Mukherjee Avik.K."/>
            <person name="Izumyama S."/>
            <person name="Nakada-Tsukui K."/>
            <person name="Nozaki T."/>
        </authorList>
    </citation>
    <scope>NUCLEOTIDE SEQUENCE [LARGE SCALE GENOMIC DNA]</scope>
    <source>
        <strain evidence="1 2">HM1:IMSS clone 6</strain>
    </source>
</reference>
<name>A0A5K1UUE3_ENTHI</name>
<comment type="caution">
    <text evidence="1">The sequence shown here is derived from an EMBL/GenBank/DDBJ whole genome shotgun (WGS) entry which is preliminary data.</text>
</comment>
<dbReference type="VEuPathDB" id="AmoebaDB:EHI_154730"/>
<dbReference type="EMBL" id="BDEQ01000001">
    <property type="protein sequence ID" value="GAT98795.1"/>
    <property type="molecule type" value="Genomic_DNA"/>
</dbReference>
<dbReference type="VEuPathDB" id="AmoebaDB:KM1_324780"/>
<proteinExistence type="predicted"/>